<dbReference type="FunCoup" id="A0A1E5RV08">
    <property type="interactions" value="509"/>
</dbReference>
<organism evidence="7 8">
    <name type="scientific">Hanseniaspora osmophila</name>
    <dbReference type="NCBI Taxonomy" id="56408"/>
    <lineage>
        <taxon>Eukaryota</taxon>
        <taxon>Fungi</taxon>
        <taxon>Dikarya</taxon>
        <taxon>Ascomycota</taxon>
        <taxon>Saccharomycotina</taxon>
        <taxon>Saccharomycetes</taxon>
        <taxon>Saccharomycodales</taxon>
        <taxon>Saccharomycodaceae</taxon>
        <taxon>Hanseniaspora</taxon>
    </lineage>
</organism>
<comment type="caution">
    <text evidence="7">The sequence shown here is derived from an EMBL/GenBank/DDBJ whole genome shotgun (WGS) entry which is preliminary data.</text>
</comment>
<dbReference type="PROSITE" id="PS50801">
    <property type="entry name" value="STAS"/>
    <property type="match status" value="1"/>
</dbReference>
<dbReference type="CDD" id="cd07042">
    <property type="entry name" value="STAS_SulP_like_sulfate_transporter"/>
    <property type="match status" value="1"/>
</dbReference>
<dbReference type="EMBL" id="LPNM01000003">
    <property type="protein sequence ID" value="OEJ90761.1"/>
    <property type="molecule type" value="Genomic_DNA"/>
</dbReference>
<evidence type="ECO:0000256" key="4">
    <source>
        <dbReference type="ARBA" id="ARBA00023136"/>
    </source>
</evidence>
<protein>
    <submittedName>
        <fullName evidence="7">Sulfate permease 2</fullName>
    </submittedName>
</protein>
<feature type="transmembrane region" description="Helical" evidence="5">
    <location>
        <begin position="216"/>
        <end position="235"/>
    </location>
</feature>
<dbReference type="AlphaFoldDB" id="A0A1E5RV08"/>
<evidence type="ECO:0000313" key="8">
    <source>
        <dbReference type="Proteomes" id="UP000095728"/>
    </source>
</evidence>
<keyword evidence="3 5" id="KW-1133">Transmembrane helix</keyword>
<feature type="transmembrane region" description="Helical" evidence="5">
    <location>
        <begin position="161"/>
        <end position="178"/>
    </location>
</feature>
<dbReference type="NCBIfam" id="TIGR00815">
    <property type="entry name" value="sulP"/>
    <property type="match status" value="1"/>
</dbReference>
<evidence type="ECO:0000256" key="3">
    <source>
        <dbReference type="ARBA" id="ARBA00022989"/>
    </source>
</evidence>
<dbReference type="InterPro" id="IPR002645">
    <property type="entry name" value="STAS_dom"/>
</dbReference>
<keyword evidence="8" id="KW-1185">Reference proteome</keyword>
<feature type="domain" description="STAS" evidence="6">
    <location>
        <begin position="668"/>
        <end position="804"/>
    </location>
</feature>
<evidence type="ECO:0000256" key="1">
    <source>
        <dbReference type="ARBA" id="ARBA00004141"/>
    </source>
</evidence>
<dbReference type="PANTHER" id="PTHR11814">
    <property type="entry name" value="SULFATE TRANSPORTER"/>
    <property type="match status" value="1"/>
</dbReference>
<dbReference type="Proteomes" id="UP000095728">
    <property type="component" value="Unassembled WGS sequence"/>
</dbReference>
<evidence type="ECO:0000256" key="2">
    <source>
        <dbReference type="ARBA" id="ARBA00022692"/>
    </source>
</evidence>
<dbReference type="InParanoid" id="A0A1E5RV08"/>
<dbReference type="InterPro" id="IPR001902">
    <property type="entry name" value="SLC26A/SulP_fam"/>
</dbReference>
<feature type="transmembrane region" description="Helical" evidence="5">
    <location>
        <begin position="298"/>
        <end position="319"/>
    </location>
</feature>
<dbReference type="Pfam" id="PF00916">
    <property type="entry name" value="Sulfate_transp"/>
    <property type="match status" value="1"/>
</dbReference>
<accession>A0A1E5RV08</accession>
<dbReference type="STRING" id="56408.A0A1E5RV08"/>
<sequence length="858" mass="95674">MPHELQNLEQEYYENYQSQDQHHNDQASPLQEENHPIHGGVNEYFHLDNNFEEQSFDKNDAEKIKPVTSGQYLHTNSEIKVPYYEEDVVGFKEYYNQKFRGYLGIKAAGQYLISFFPIIKWLPHYNLNWAFNDIVAGITVGCVLVPQSMSYAKIASLSPEYGLYSSFVGAFIYCFFATSKDVCIGPVAVMSLQTAKNIADVLAKLPADTKITGPEIATMVSLFCGIISIGIGILRLGFLVEFISTTAVSGFMTGSAFNILWGQVPALMGYNKLVNTRGKTYKVVIDSLKHLPDTNINAVFGLIPLFLLFATKYFCVNLGPKLINKNKRLSKKQKYYANKALFYASTMRNAVVIIVFTLISWGVWRHDKKTAISRLGTVPAGFKHVGVMKYPKGITSIVAKELPASVIVLVLEHISISKAFGRVNGYRVVPDQELVAIGATNLIGTFFNAYPATGSFSRSALKAKCNVSTPLSGIFTGACVILALYCFAKAFYFIPSATLSAVIIHAVADLMASYKTTWNFWLTNPLDLVGFLVTVLITIFDSIDHGIYFAMCWSAAVLFFKVAFPSGQFLGRVRIAEVRNPNVDFDKTRVTDTDSTSSFGAGNISGSSDKQKDFDLKVYTKNVGEAGKSSYASNSFSNKLSFYTKWIPYDYSYSRELNKDVDVLPPPPGVIVFRPSESWSYLNCSKQYDKIYNYAVATTKKGQFASEKVWNDPGEWSPPSFLKNIWKSKNDGRDAVNSLYNDERPTLKVVAFDFSSVTQIDTTGAQTLVDLRAALSKYANRQVEFHFSGIISPWIKRSLINSGFGTVNDEFANESLIIGHTSYHVVKGGEDDFEYGTATGVNLPFFHIDMPDFQEWDL</sequence>
<dbReference type="PROSITE" id="PS01130">
    <property type="entry name" value="SLC26A"/>
    <property type="match status" value="1"/>
</dbReference>
<dbReference type="InterPro" id="IPR018045">
    <property type="entry name" value="S04_transporter_CS"/>
</dbReference>
<keyword evidence="4 5" id="KW-0472">Membrane</keyword>
<feature type="transmembrane region" description="Helical" evidence="5">
    <location>
        <begin position="129"/>
        <end position="149"/>
    </location>
</feature>
<dbReference type="GO" id="GO:0016020">
    <property type="term" value="C:membrane"/>
    <property type="evidence" value="ECO:0007669"/>
    <property type="project" value="UniProtKB-SubCell"/>
</dbReference>
<feature type="transmembrane region" description="Helical" evidence="5">
    <location>
        <begin position="340"/>
        <end position="364"/>
    </location>
</feature>
<comment type="subcellular location">
    <subcellularLocation>
        <location evidence="1">Membrane</location>
        <topology evidence="1">Multi-pass membrane protein</topology>
    </subcellularLocation>
</comment>
<reference evidence="8" key="1">
    <citation type="journal article" date="2016" name="Genome Announc.">
        <title>Genome sequences of three species of Hanseniaspora isolated from spontaneous wine fermentations.</title>
        <authorList>
            <person name="Sternes P.R."/>
            <person name="Lee D."/>
            <person name="Kutyna D.R."/>
            <person name="Borneman A.R."/>
        </authorList>
    </citation>
    <scope>NUCLEOTIDE SEQUENCE [LARGE SCALE GENOMIC DNA]</scope>
    <source>
        <strain evidence="8">AWRI3579</strain>
    </source>
</reference>
<feature type="transmembrane region" description="Helical" evidence="5">
    <location>
        <begin position="491"/>
        <end position="508"/>
    </location>
</feature>
<feature type="transmembrane region" description="Helical" evidence="5">
    <location>
        <begin position="546"/>
        <end position="564"/>
    </location>
</feature>
<dbReference type="OrthoDB" id="288203at2759"/>
<feature type="transmembrane region" description="Helical" evidence="5">
    <location>
        <begin position="102"/>
        <end position="123"/>
    </location>
</feature>
<dbReference type="InterPro" id="IPR036513">
    <property type="entry name" value="STAS_dom_sf"/>
</dbReference>
<feature type="transmembrane region" description="Helical" evidence="5">
    <location>
        <begin position="242"/>
        <end position="261"/>
    </location>
</feature>
<evidence type="ECO:0000313" key="7">
    <source>
        <dbReference type="EMBL" id="OEJ90761.1"/>
    </source>
</evidence>
<feature type="transmembrane region" description="Helical" evidence="5">
    <location>
        <begin position="465"/>
        <end position="485"/>
    </location>
</feature>
<dbReference type="Gene3D" id="3.30.750.24">
    <property type="entry name" value="STAS domain"/>
    <property type="match status" value="1"/>
</dbReference>
<evidence type="ECO:0000256" key="5">
    <source>
        <dbReference type="SAM" id="Phobius"/>
    </source>
</evidence>
<dbReference type="SUPFAM" id="SSF52091">
    <property type="entry name" value="SpoIIaa-like"/>
    <property type="match status" value="1"/>
</dbReference>
<name>A0A1E5RV08_9ASCO</name>
<dbReference type="InterPro" id="IPR011547">
    <property type="entry name" value="SLC26A/SulP_dom"/>
</dbReference>
<proteinExistence type="predicted"/>
<dbReference type="GO" id="GO:0008271">
    <property type="term" value="F:secondary active sulfate transmembrane transporter activity"/>
    <property type="evidence" value="ECO:0007669"/>
    <property type="project" value="InterPro"/>
</dbReference>
<keyword evidence="2 5" id="KW-0812">Transmembrane</keyword>
<evidence type="ECO:0000259" key="6">
    <source>
        <dbReference type="PROSITE" id="PS50801"/>
    </source>
</evidence>
<feature type="transmembrane region" description="Helical" evidence="5">
    <location>
        <begin position="520"/>
        <end position="540"/>
    </location>
</feature>
<gene>
    <name evidence="7" type="ORF">AWRI3579_g381</name>
</gene>